<dbReference type="SUPFAM" id="SSF51182">
    <property type="entry name" value="RmlC-like cupins"/>
    <property type="match status" value="1"/>
</dbReference>
<dbReference type="GO" id="GO:0051213">
    <property type="term" value="F:dioxygenase activity"/>
    <property type="evidence" value="ECO:0007669"/>
    <property type="project" value="UniProtKB-KW"/>
</dbReference>
<sequence length="122" mass="13563">MNDFVVRRWDLDHYPGDQAPPHVHHRSDEAFCVLRGRLEVLVGGVRRVLEQGEHVTVPAGTTHTFATIDADGAQVLVVMTPEVDQLVTALHAASTDKERAVVWARYNSEVMQLPGQLANRES</sequence>
<evidence type="ECO:0000313" key="3">
    <source>
        <dbReference type="Proteomes" id="UP000649753"/>
    </source>
</evidence>
<dbReference type="Gene3D" id="2.60.120.10">
    <property type="entry name" value="Jelly Rolls"/>
    <property type="match status" value="1"/>
</dbReference>
<dbReference type="InterPro" id="IPR014710">
    <property type="entry name" value="RmlC-like_jellyroll"/>
</dbReference>
<proteinExistence type="predicted"/>
<dbReference type="RefSeq" id="WP_192767981.1">
    <property type="nucleotide sequence ID" value="NZ_JADBEB010000001.1"/>
</dbReference>
<dbReference type="Proteomes" id="UP000649753">
    <property type="component" value="Unassembled WGS sequence"/>
</dbReference>
<dbReference type="Pfam" id="PF07883">
    <property type="entry name" value="Cupin_2"/>
    <property type="match status" value="1"/>
</dbReference>
<name>A0A927M7U6_9ACTN</name>
<protein>
    <submittedName>
        <fullName evidence="2">Quercetin dioxygenase-like cupin family protein</fullName>
    </submittedName>
</protein>
<evidence type="ECO:0000259" key="1">
    <source>
        <dbReference type="Pfam" id="PF07883"/>
    </source>
</evidence>
<dbReference type="EMBL" id="JADBEB010000001">
    <property type="protein sequence ID" value="MBE1488291.1"/>
    <property type="molecule type" value="Genomic_DNA"/>
</dbReference>
<comment type="caution">
    <text evidence="2">The sequence shown here is derived from an EMBL/GenBank/DDBJ whole genome shotgun (WGS) entry which is preliminary data.</text>
</comment>
<gene>
    <name evidence="2" type="ORF">H4W31_003929</name>
</gene>
<dbReference type="InterPro" id="IPR011051">
    <property type="entry name" value="RmlC_Cupin_sf"/>
</dbReference>
<keyword evidence="3" id="KW-1185">Reference proteome</keyword>
<keyword evidence="2" id="KW-0223">Dioxygenase</keyword>
<accession>A0A927M7U6</accession>
<reference evidence="2" key="1">
    <citation type="submission" date="2020-10" db="EMBL/GenBank/DDBJ databases">
        <title>Sequencing the genomes of 1000 actinobacteria strains.</title>
        <authorList>
            <person name="Klenk H.-P."/>
        </authorList>
    </citation>
    <scope>NUCLEOTIDE SEQUENCE</scope>
    <source>
        <strain evidence="2">DSM 46832</strain>
    </source>
</reference>
<feature type="domain" description="Cupin type-2" evidence="1">
    <location>
        <begin position="15"/>
        <end position="78"/>
    </location>
</feature>
<keyword evidence="2" id="KW-0560">Oxidoreductase</keyword>
<dbReference type="PANTHER" id="PTHR43346">
    <property type="entry name" value="LIGAND BINDING DOMAIN PROTEIN, PUTATIVE (AFU_ORTHOLOGUE AFUA_6G14370)-RELATED"/>
    <property type="match status" value="1"/>
</dbReference>
<evidence type="ECO:0000313" key="2">
    <source>
        <dbReference type="EMBL" id="MBE1488291.1"/>
    </source>
</evidence>
<dbReference type="InterPro" id="IPR052538">
    <property type="entry name" value="Flavonoid_dioxygenase-like"/>
</dbReference>
<dbReference type="PANTHER" id="PTHR43346:SF1">
    <property type="entry name" value="QUERCETIN 2,3-DIOXYGENASE-RELATED"/>
    <property type="match status" value="1"/>
</dbReference>
<dbReference type="AlphaFoldDB" id="A0A927M7U6"/>
<organism evidence="2 3">
    <name type="scientific">Plantactinospora soyae</name>
    <dbReference type="NCBI Taxonomy" id="1544732"/>
    <lineage>
        <taxon>Bacteria</taxon>
        <taxon>Bacillati</taxon>
        <taxon>Actinomycetota</taxon>
        <taxon>Actinomycetes</taxon>
        <taxon>Micromonosporales</taxon>
        <taxon>Micromonosporaceae</taxon>
        <taxon>Plantactinospora</taxon>
    </lineage>
</organism>
<dbReference type="InterPro" id="IPR013096">
    <property type="entry name" value="Cupin_2"/>
</dbReference>